<evidence type="ECO:0000313" key="3">
    <source>
        <dbReference type="Proteomes" id="UP000235786"/>
    </source>
</evidence>
<gene>
    <name evidence="2" type="ORF">L207DRAFT_613704</name>
</gene>
<protein>
    <recommendedName>
        <fullName evidence="4">BZIP domain-containing protein</fullName>
    </recommendedName>
</protein>
<reference evidence="2 3" key="1">
    <citation type="submission" date="2016-04" db="EMBL/GenBank/DDBJ databases">
        <title>A degradative enzymes factory behind the ericoid mycorrhizal symbiosis.</title>
        <authorList>
            <consortium name="DOE Joint Genome Institute"/>
            <person name="Martino E."/>
            <person name="Morin E."/>
            <person name="Grelet G."/>
            <person name="Kuo A."/>
            <person name="Kohler A."/>
            <person name="Daghino S."/>
            <person name="Barry K."/>
            <person name="Choi C."/>
            <person name="Cichocki N."/>
            <person name="Clum A."/>
            <person name="Copeland A."/>
            <person name="Hainaut M."/>
            <person name="Haridas S."/>
            <person name="Labutti K."/>
            <person name="Lindquist E."/>
            <person name="Lipzen A."/>
            <person name="Khouja H.-R."/>
            <person name="Murat C."/>
            <person name="Ohm R."/>
            <person name="Olson A."/>
            <person name="Spatafora J."/>
            <person name="Veneault-Fourrey C."/>
            <person name="Henrissat B."/>
            <person name="Grigoriev I."/>
            <person name="Martin F."/>
            <person name="Perotto S."/>
        </authorList>
    </citation>
    <scope>NUCLEOTIDE SEQUENCE [LARGE SCALE GENOMIC DNA]</scope>
    <source>
        <strain evidence="2 3">F</strain>
    </source>
</reference>
<organism evidence="2 3">
    <name type="scientific">Hyaloscypha variabilis (strain UAMH 11265 / GT02V1 / F)</name>
    <name type="common">Meliniomyces variabilis</name>
    <dbReference type="NCBI Taxonomy" id="1149755"/>
    <lineage>
        <taxon>Eukaryota</taxon>
        <taxon>Fungi</taxon>
        <taxon>Dikarya</taxon>
        <taxon>Ascomycota</taxon>
        <taxon>Pezizomycotina</taxon>
        <taxon>Leotiomycetes</taxon>
        <taxon>Helotiales</taxon>
        <taxon>Hyaloscyphaceae</taxon>
        <taxon>Hyaloscypha</taxon>
        <taxon>Hyaloscypha variabilis</taxon>
    </lineage>
</organism>
<keyword evidence="3" id="KW-1185">Reference proteome</keyword>
<evidence type="ECO:0000256" key="1">
    <source>
        <dbReference type="SAM" id="MobiDB-lite"/>
    </source>
</evidence>
<evidence type="ECO:0000313" key="2">
    <source>
        <dbReference type="EMBL" id="PMD46866.1"/>
    </source>
</evidence>
<feature type="compositionally biased region" description="Polar residues" evidence="1">
    <location>
        <begin position="117"/>
        <end position="132"/>
    </location>
</feature>
<dbReference type="AlphaFoldDB" id="A0A2J6S7Z3"/>
<feature type="compositionally biased region" description="Low complexity" evidence="1">
    <location>
        <begin position="100"/>
        <end position="110"/>
    </location>
</feature>
<sequence>MDYQGYGDENERRRRKRENDRVAQQQHRRRQRERLEVTGALLELREQEINRLKSDVLSEESRRLWDENEMLRKKIYELLHFIKVWSHDLTPFMAPVDHSGQQNGQAQRGGASDRQKSTSPFASTWFPTSIGQSPSERSSSDSRNTISDTRNPEGRRNESNVENKMRGRRPENVMEEQRQNQDMTNPNMDFSSMPGSFPLSSQEWDPSSENTDLETLWQNNDIMSAIWPELCLLNSPMDQRSNTLG</sequence>
<feature type="compositionally biased region" description="Low complexity" evidence="1">
    <location>
        <begin position="133"/>
        <end position="149"/>
    </location>
</feature>
<feature type="region of interest" description="Disordered" evidence="1">
    <location>
        <begin position="1"/>
        <end position="32"/>
    </location>
</feature>
<dbReference type="Proteomes" id="UP000235786">
    <property type="component" value="Unassembled WGS sequence"/>
</dbReference>
<feature type="compositionally biased region" description="Basic and acidic residues" evidence="1">
    <location>
        <begin position="150"/>
        <end position="179"/>
    </location>
</feature>
<proteinExistence type="predicted"/>
<feature type="region of interest" description="Disordered" evidence="1">
    <location>
        <begin position="96"/>
        <end position="209"/>
    </location>
</feature>
<feature type="compositionally biased region" description="Basic and acidic residues" evidence="1">
    <location>
        <begin position="9"/>
        <end position="21"/>
    </location>
</feature>
<dbReference type="EMBL" id="KZ613939">
    <property type="protein sequence ID" value="PMD46866.1"/>
    <property type="molecule type" value="Genomic_DNA"/>
</dbReference>
<name>A0A2J6S7Z3_HYAVF</name>
<evidence type="ECO:0008006" key="4">
    <source>
        <dbReference type="Google" id="ProtNLM"/>
    </source>
</evidence>
<accession>A0A2J6S7Z3</accession>
<feature type="compositionally biased region" description="Polar residues" evidence="1">
    <location>
        <begin position="180"/>
        <end position="209"/>
    </location>
</feature>